<dbReference type="InterPro" id="IPR027266">
    <property type="entry name" value="TrmE/GcvT-like"/>
</dbReference>
<dbReference type="InterPro" id="IPR005225">
    <property type="entry name" value="Small_GTP-bd"/>
</dbReference>
<dbReference type="PANTHER" id="PTHR42714:SF2">
    <property type="entry name" value="TRNA MODIFICATION GTPASE GTPBP3, MITOCHONDRIAL"/>
    <property type="match status" value="1"/>
</dbReference>
<evidence type="ECO:0000256" key="7">
    <source>
        <dbReference type="ARBA" id="ARBA00023134"/>
    </source>
</evidence>
<feature type="binding site" evidence="8">
    <location>
        <position position="23"/>
    </location>
    <ligand>
        <name>(6S)-5-formyl-5,6,7,8-tetrahydrofolate</name>
        <dbReference type="ChEBI" id="CHEBI:57457"/>
    </ligand>
</feature>
<name>A0A6A8A4R7_9HYPH</name>
<dbReference type="Gene3D" id="3.40.50.300">
    <property type="entry name" value="P-loop containing nucleotide triphosphate hydrolases"/>
    <property type="match status" value="1"/>
</dbReference>
<keyword evidence="2 8" id="KW-0819">tRNA processing</keyword>
<evidence type="ECO:0000256" key="2">
    <source>
        <dbReference type="ARBA" id="ARBA00022694"/>
    </source>
</evidence>
<feature type="binding site" evidence="8">
    <location>
        <position position="226"/>
    </location>
    <ligand>
        <name>K(+)</name>
        <dbReference type="ChEBI" id="CHEBI:29103"/>
    </ligand>
</feature>
<dbReference type="PROSITE" id="PS51709">
    <property type="entry name" value="G_TRME"/>
    <property type="match status" value="1"/>
</dbReference>
<dbReference type="NCBIfam" id="TIGR00450">
    <property type="entry name" value="mnmE_trmE_thdF"/>
    <property type="match status" value="1"/>
</dbReference>
<accession>A0A6A8A4R7</accession>
<dbReference type="FunFam" id="3.30.1360.120:FF:000007">
    <property type="entry name" value="tRNA modification GTPase GTPBP3, mitochondrial"/>
    <property type="match status" value="1"/>
</dbReference>
<dbReference type="InterPro" id="IPR031168">
    <property type="entry name" value="G_TrmE"/>
</dbReference>
<proteinExistence type="inferred from homology"/>
<dbReference type="GO" id="GO:0002098">
    <property type="term" value="P:tRNA wobble uridine modification"/>
    <property type="evidence" value="ECO:0007669"/>
    <property type="project" value="TreeGrafter"/>
</dbReference>
<dbReference type="Pfam" id="PF12631">
    <property type="entry name" value="MnmE_helical"/>
    <property type="match status" value="1"/>
</dbReference>
<feature type="domain" description="TrmE-type G" evidence="10">
    <location>
        <begin position="216"/>
        <end position="360"/>
    </location>
</feature>
<dbReference type="InterPro" id="IPR006073">
    <property type="entry name" value="GTP-bd"/>
</dbReference>
<sequence>MRADDTIFALSSGSLPAGLAVFRISGSKAILVAENLAGPLPLPRHAYLRTIRKTDGSVIDRGLVITFPAPNSFTGEDSVELHLHGSQAVVSALYAELNAADMRLAEAGEFSKRALENGKLDLVEAEGLSDLLRAETEMQRRLALEQSDGGLSAIYEGWALELTRARALIEAELDFADEDDVPGSVSEAVWINVRRLKLEIDAQLVATHSAEIIRDGYQVAIVGAPNVGKSSLLNALAKRDVAIVTEIAGTTRDILHVDLDLGGFLVRFFDTAGIRETSDIVEKEGIRRAQLVLERADLILLLSDDEEPTDAFTLPEAVPVWRVGTKSDIKPQAVVRDIAISTKTGEGLDELKSLIAASVAKRWDAISFLKPGRIRHAQLLHSASNFIEEALEGSQLDMRAECLRLAAEELGRITGKVDVEHLLDIIFSEFCIGK</sequence>
<dbReference type="CDD" id="cd04164">
    <property type="entry name" value="trmE"/>
    <property type="match status" value="1"/>
</dbReference>
<dbReference type="CDD" id="cd14858">
    <property type="entry name" value="TrmE_N"/>
    <property type="match status" value="1"/>
</dbReference>
<keyword evidence="4 8" id="KW-0378">Hydrolase</keyword>
<feature type="binding site" evidence="8">
    <location>
        <begin position="270"/>
        <end position="273"/>
    </location>
    <ligand>
        <name>GTP</name>
        <dbReference type="ChEBI" id="CHEBI:37565"/>
    </ligand>
</feature>
<dbReference type="PRINTS" id="PR00449">
    <property type="entry name" value="RASTRNSFRMNG"/>
</dbReference>
<dbReference type="InterPro" id="IPR027417">
    <property type="entry name" value="P-loop_NTPase"/>
</dbReference>
<evidence type="ECO:0000259" key="10">
    <source>
        <dbReference type="PROSITE" id="PS51709"/>
    </source>
</evidence>
<dbReference type="NCBIfam" id="TIGR00231">
    <property type="entry name" value="small_GTP"/>
    <property type="match status" value="1"/>
</dbReference>
<feature type="binding site" evidence="8">
    <location>
        <position position="245"/>
    </location>
    <ligand>
        <name>K(+)</name>
        <dbReference type="ChEBI" id="CHEBI:29103"/>
    </ligand>
</feature>
<dbReference type="AlphaFoldDB" id="A0A6A8A4R7"/>
<dbReference type="EMBL" id="WIXI01000038">
    <property type="protein sequence ID" value="MQY46013.1"/>
    <property type="molecule type" value="Genomic_DNA"/>
</dbReference>
<evidence type="ECO:0000256" key="6">
    <source>
        <dbReference type="ARBA" id="ARBA00022958"/>
    </source>
</evidence>
<keyword evidence="3 8" id="KW-0547">Nucleotide-binding</keyword>
<dbReference type="Pfam" id="PF01926">
    <property type="entry name" value="MMR_HSR1"/>
    <property type="match status" value="1"/>
</dbReference>
<comment type="function">
    <text evidence="8">Exhibits a very high intrinsic GTPase hydrolysis rate. Involved in the addition of a carboxymethylaminomethyl (cmnm) group at the wobble position (U34) of certain tRNAs, forming tRNA-cmnm(5)s(2)U34.</text>
</comment>
<dbReference type="GO" id="GO:0005525">
    <property type="term" value="F:GTP binding"/>
    <property type="evidence" value="ECO:0007669"/>
    <property type="project" value="UniProtKB-UniRule"/>
</dbReference>
<dbReference type="EC" id="3.6.-.-" evidence="8"/>
<dbReference type="Gene3D" id="3.30.1360.120">
    <property type="entry name" value="Probable tRNA modification gtpase trme, domain 1"/>
    <property type="match status" value="1"/>
</dbReference>
<feature type="binding site" evidence="8">
    <location>
        <position position="230"/>
    </location>
    <ligand>
        <name>Mg(2+)</name>
        <dbReference type="ChEBI" id="CHEBI:18420"/>
    </ligand>
</feature>
<dbReference type="Gene3D" id="1.20.120.430">
    <property type="entry name" value="tRNA modification GTPase MnmE domain 2"/>
    <property type="match status" value="1"/>
</dbReference>
<dbReference type="GO" id="GO:0003924">
    <property type="term" value="F:GTPase activity"/>
    <property type="evidence" value="ECO:0007669"/>
    <property type="project" value="UniProtKB-UniRule"/>
</dbReference>
<evidence type="ECO:0000256" key="4">
    <source>
        <dbReference type="ARBA" id="ARBA00022801"/>
    </source>
</evidence>
<keyword evidence="12" id="KW-1185">Reference proteome</keyword>
<feature type="binding site" evidence="8">
    <location>
        <begin position="245"/>
        <end position="251"/>
    </location>
    <ligand>
        <name>GTP</name>
        <dbReference type="ChEBI" id="CHEBI:37565"/>
    </ligand>
</feature>
<keyword evidence="6 8" id="KW-0630">Potassium</keyword>
<dbReference type="RefSeq" id="WP_153353517.1">
    <property type="nucleotide sequence ID" value="NZ_JAYKOO010000003.1"/>
</dbReference>
<protein>
    <recommendedName>
        <fullName evidence="8">tRNA modification GTPase MnmE</fullName>
        <ecNumber evidence="8">3.6.-.-</ecNumber>
    </recommendedName>
</protein>
<dbReference type="PANTHER" id="PTHR42714">
    <property type="entry name" value="TRNA MODIFICATION GTPASE GTPBP3"/>
    <property type="match status" value="1"/>
</dbReference>
<dbReference type="InterPro" id="IPR027368">
    <property type="entry name" value="MnmE_dom2"/>
</dbReference>
<feature type="binding site" evidence="8">
    <location>
        <position position="119"/>
    </location>
    <ligand>
        <name>(6S)-5-formyl-5,6,7,8-tetrahydrofolate</name>
        <dbReference type="ChEBI" id="CHEBI:57457"/>
    </ligand>
</feature>
<evidence type="ECO:0000256" key="1">
    <source>
        <dbReference type="ARBA" id="ARBA00011043"/>
    </source>
</evidence>
<dbReference type="SUPFAM" id="SSF52540">
    <property type="entry name" value="P-loop containing nucleoside triphosphate hydrolases"/>
    <property type="match status" value="1"/>
</dbReference>
<gene>
    <name evidence="8 11" type="primary">mnmE</name>
    <name evidence="8" type="synonym">trmE</name>
    <name evidence="11" type="ORF">GAO09_08065</name>
</gene>
<keyword evidence="8" id="KW-0963">Cytoplasm</keyword>
<dbReference type="GO" id="GO:0046872">
    <property type="term" value="F:metal ion binding"/>
    <property type="evidence" value="ECO:0007669"/>
    <property type="project" value="UniProtKB-KW"/>
</dbReference>
<keyword evidence="5 8" id="KW-0460">Magnesium</keyword>
<dbReference type="NCBIfam" id="NF003661">
    <property type="entry name" value="PRK05291.1-3"/>
    <property type="match status" value="1"/>
</dbReference>
<evidence type="ECO:0000256" key="3">
    <source>
        <dbReference type="ARBA" id="ARBA00022741"/>
    </source>
</evidence>
<feature type="binding site" evidence="8">
    <location>
        <position position="247"/>
    </location>
    <ligand>
        <name>K(+)</name>
        <dbReference type="ChEBI" id="CHEBI:29103"/>
    </ligand>
</feature>
<feature type="binding site" evidence="8">
    <location>
        <position position="250"/>
    </location>
    <ligand>
        <name>K(+)</name>
        <dbReference type="ChEBI" id="CHEBI:29103"/>
    </ligand>
</feature>
<evidence type="ECO:0000313" key="11">
    <source>
        <dbReference type="EMBL" id="MQY46013.1"/>
    </source>
</evidence>
<evidence type="ECO:0000256" key="9">
    <source>
        <dbReference type="RuleBase" id="RU003313"/>
    </source>
</evidence>
<comment type="similarity">
    <text evidence="1 8 9">Belongs to the TRAFAC class TrmE-Era-EngA-EngB-Septin-like GTPase superfamily. TrmE GTPase family.</text>
</comment>
<keyword evidence="7 8" id="KW-0342">GTP-binding</keyword>
<evidence type="ECO:0000256" key="5">
    <source>
        <dbReference type="ARBA" id="ARBA00022842"/>
    </source>
</evidence>
<feature type="binding site" evidence="8">
    <location>
        <position position="251"/>
    </location>
    <ligand>
        <name>Mg(2+)</name>
        <dbReference type="ChEBI" id="CHEBI:18420"/>
    </ligand>
</feature>
<evidence type="ECO:0000313" key="12">
    <source>
        <dbReference type="Proteomes" id="UP000435138"/>
    </source>
</evidence>
<comment type="caution">
    <text evidence="8">Lacks conserved residue(s) required for the propagation of feature annotation.</text>
</comment>
<feature type="binding site" evidence="8">
    <location>
        <position position="80"/>
    </location>
    <ligand>
        <name>(6S)-5-formyl-5,6,7,8-tetrahydrofolate</name>
        <dbReference type="ChEBI" id="CHEBI:57457"/>
    </ligand>
</feature>
<reference evidence="11 12" key="1">
    <citation type="submission" date="2019-11" db="EMBL/GenBank/DDBJ databases">
        <title>Genome analysis of Rhizobacterium cereale a novel genus and species isolated from maize roots in North Spain.</title>
        <authorList>
            <person name="Menendez E."/>
            <person name="Flores-Felix J.D."/>
            <person name="Ramirez-Bahena M.-H."/>
            <person name="Igual J.M."/>
            <person name="Garcia-Fraile P."/>
            <person name="Peix A."/>
            <person name="Velazquez E."/>
        </authorList>
    </citation>
    <scope>NUCLEOTIDE SEQUENCE [LARGE SCALE GENOMIC DNA]</scope>
    <source>
        <strain evidence="11 12">RZME27</strain>
    </source>
</reference>
<feature type="binding site" evidence="8">
    <location>
        <begin position="226"/>
        <end position="231"/>
    </location>
    <ligand>
        <name>GTP</name>
        <dbReference type="ChEBI" id="CHEBI:37565"/>
    </ligand>
</feature>
<dbReference type="InterPro" id="IPR018948">
    <property type="entry name" value="GTP-bd_TrmE_N"/>
</dbReference>
<comment type="caution">
    <text evidence="11">The sequence shown here is derived from an EMBL/GenBank/DDBJ whole genome shotgun (WGS) entry which is preliminary data.</text>
</comment>
<dbReference type="InterPro" id="IPR025867">
    <property type="entry name" value="MnmE_helical"/>
</dbReference>
<comment type="cofactor">
    <cofactor evidence="8">
        <name>K(+)</name>
        <dbReference type="ChEBI" id="CHEBI:29103"/>
    </cofactor>
    <text evidence="8">Binds 1 potassium ion per subunit.</text>
</comment>
<dbReference type="GO" id="GO:0030488">
    <property type="term" value="P:tRNA methylation"/>
    <property type="evidence" value="ECO:0007669"/>
    <property type="project" value="TreeGrafter"/>
</dbReference>
<feature type="binding site" evidence="8">
    <location>
        <position position="434"/>
    </location>
    <ligand>
        <name>(6S)-5-formyl-5,6,7,8-tetrahydrofolate</name>
        <dbReference type="ChEBI" id="CHEBI:57457"/>
    </ligand>
</feature>
<comment type="subcellular location">
    <subcellularLocation>
        <location evidence="8">Cytoplasm</location>
    </subcellularLocation>
</comment>
<keyword evidence="8" id="KW-0479">Metal-binding</keyword>
<dbReference type="HAMAP" id="MF_00379">
    <property type="entry name" value="GTPase_MnmE"/>
    <property type="match status" value="1"/>
</dbReference>
<dbReference type="Pfam" id="PF10396">
    <property type="entry name" value="TrmE_N"/>
    <property type="match status" value="1"/>
</dbReference>
<dbReference type="GO" id="GO:0005737">
    <property type="term" value="C:cytoplasm"/>
    <property type="evidence" value="ECO:0007669"/>
    <property type="project" value="UniProtKB-SubCell"/>
</dbReference>
<evidence type="ECO:0000256" key="8">
    <source>
        <dbReference type="HAMAP-Rule" id="MF_00379"/>
    </source>
</evidence>
<dbReference type="InterPro" id="IPR004520">
    <property type="entry name" value="GTPase_MnmE"/>
</dbReference>
<comment type="subunit">
    <text evidence="8">Homodimer. Heterotetramer of two MnmE and two MnmG subunits.</text>
</comment>
<dbReference type="Proteomes" id="UP000435138">
    <property type="component" value="Unassembled WGS sequence"/>
</dbReference>
<organism evidence="11 12">
    <name type="scientific">Endobacterium cereale</name>
    <dbReference type="NCBI Taxonomy" id="2663029"/>
    <lineage>
        <taxon>Bacteria</taxon>
        <taxon>Pseudomonadati</taxon>
        <taxon>Pseudomonadota</taxon>
        <taxon>Alphaproteobacteria</taxon>
        <taxon>Hyphomicrobiales</taxon>
        <taxon>Rhizobiaceae</taxon>
        <taxon>Endobacterium</taxon>
    </lineage>
</organism>